<dbReference type="RefSeq" id="WP_090929977.1">
    <property type="nucleotide sequence ID" value="NZ_FNDJ01000003.1"/>
</dbReference>
<sequence>MSQLLNPWAPEEPVDPHVVEIERARLREIISHLPEAARPLDDAIPRLVSLTVAESSFTSFTYSLAIAYGEVEAYTLQELRHRTRDTTRIREGVAVSLQTWQDAEHASTVRWT</sequence>
<dbReference type="EMBL" id="FNDJ01000003">
    <property type="protein sequence ID" value="SDH70396.1"/>
    <property type="molecule type" value="Genomic_DNA"/>
</dbReference>
<proteinExistence type="predicted"/>
<dbReference type="AlphaFoldDB" id="A0A1G8EKL1"/>
<dbReference type="STRING" id="633440.SAMN05421869_10319"/>
<dbReference type="Proteomes" id="UP000199202">
    <property type="component" value="Unassembled WGS sequence"/>
</dbReference>
<name>A0A1G8EKL1_9ACTN</name>
<gene>
    <name evidence="1" type="ORF">SAMN05421869_10319</name>
</gene>
<organism evidence="1 2">
    <name type="scientific">Nonomuraea jiangxiensis</name>
    <dbReference type="NCBI Taxonomy" id="633440"/>
    <lineage>
        <taxon>Bacteria</taxon>
        <taxon>Bacillati</taxon>
        <taxon>Actinomycetota</taxon>
        <taxon>Actinomycetes</taxon>
        <taxon>Streptosporangiales</taxon>
        <taxon>Streptosporangiaceae</taxon>
        <taxon>Nonomuraea</taxon>
    </lineage>
</organism>
<evidence type="ECO:0000313" key="2">
    <source>
        <dbReference type="Proteomes" id="UP000199202"/>
    </source>
</evidence>
<evidence type="ECO:0000313" key="1">
    <source>
        <dbReference type="EMBL" id="SDH70396.1"/>
    </source>
</evidence>
<protein>
    <submittedName>
        <fullName evidence="1">Uncharacterized protein</fullName>
    </submittedName>
</protein>
<reference evidence="1 2" key="1">
    <citation type="submission" date="2016-10" db="EMBL/GenBank/DDBJ databases">
        <authorList>
            <person name="de Groot N.N."/>
        </authorList>
    </citation>
    <scope>NUCLEOTIDE SEQUENCE [LARGE SCALE GENOMIC DNA]</scope>
    <source>
        <strain evidence="1 2">CGMCC 4.6533</strain>
    </source>
</reference>
<keyword evidence="2" id="KW-1185">Reference proteome</keyword>
<dbReference type="OrthoDB" id="3539969at2"/>
<accession>A0A1G8EKL1</accession>